<keyword evidence="2" id="KW-1185">Reference proteome</keyword>
<accession>A0A5M3XEC7</accession>
<evidence type="ECO:0000313" key="2">
    <source>
        <dbReference type="Proteomes" id="UP000377595"/>
    </source>
</evidence>
<dbReference type="InterPro" id="IPR034660">
    <property type="entry name" value="DinB/YfiT-like"/>
</dbReference>
<sequence length="86" mass="9157">MPVNDDNPKGPETVTAITTLDAERDDLLAALATARSALTNTVRGLGERPTASALCLGGLIKHVASIEEGWLRADILREMRDGQKST</sequence>
<dbReference type="SUPFAM" id="SSF109854">
    <property type="entry name" value="DinB/YfiT-like putative metalloenzymes"/>
    <property type="match status" value="1"/>
</dbReference>
<dbReference type="Gene3D" id="1.20.120.450">
    <property type="entry name" value="dinb family like domain"/>
    <property type="match status" value="1"/>
</dbReference>
<reference evidence="1 2" key="1">
    <citation type="submission" date="2019-10" db="EMBL/GenBank/DDBJ databases">
        <title>Whole genome shotgun sequence of Acrocarpospora pleiomorpha NBRC 16267.</title>
        <authorList>
            <person name="Ichikawa N."/>
            <person name="Kimura A."/>
            <person name="Kitahashi Y."/>
            <person name="Komaki H."/>
            <person name="Oguchi A."/>
        </authorList>
    </citation>
    <scope>NUCLEOTIDE SEQUENCE [LARGE SCALE GENOMIC DNA]</scope>
    <source>
        <strain evidence="1 2">NBRC 16267</strain>
    </source>
</reference>
<organism evidence="1 2">
    <name type="scientific">Acrocarpospora pleiomorpha</name>
    <dbReference type="NCBI Taxonomy" id="90975"/>
    <lineage>
        <taxon>Bacteria</taxon>
        <taxon>Bacillati</taxon>
        <taxon>Actinomycetota</taxon>
        <taxon>Actinomycetes</taxon>
        <taxon>Streptosporangiales</taxon>
        <taxon>Streptosporangiaceae</taxon>
        <taxon>Acrocarpospora</taxon>
    </lineage>
</organism>
<dbReference type="InterPro" id="IPR007061">
    <property type="entry name" value="MST-like"/>
</dbReference>
<dbReference type="Proteomes" id="UP000377595">
    <property type="component" value="Unassembled WGS sequence"/>
</dbReference>
<proteinExistence type="predicted"/>
<comment type="caution">
    <text evidence="1">The sequence shown here is derived from an EMBL/GenBank/DDBJ whole genome shotgun (WGS) entry which is preliminary data.</text>
</comment>
<dbReference type="AlphaFoldDB" id="A0A5M3XEC7"/>
<gene>
    <name evidence="1" type="ORF">Aple_020080</name>
</gene>
<dbReference type="RefSeq" id="WP_246264322.1">
    <property type="nucleotide sequence ID" value="NZ_BAAAHM010000018.1"/>
</dbReference>
<dbReference type="Pfam" id="PF04978">
    <property type="entry name" value="MST"/>
    <property type="match status" value="1"/>
</dbReference>
<evidence type="ECO:0000313" key="1">
    <source>
        <dbReference type="EMBL" id="GES19112.1"/>
    </source>
</evidence>
<dbReference type="EMBL" id="BLAF01000010">
    <property type="protein sequence ID" value="GES19112.1"/>
    <property type="molecule type" value="Genomic_DNA"/>
</dbReference>
<name>A0A5M3XEC7_9ACTN</name>
<protein>
    <submittedName>
        <fullName evidence="1">Uncharacterized protein</fullName>
    </submittedName>
</protein>